<dbReference type="GO" id="GO:0010506">
    <property type="term" value="P:regulation of autophagy"/>
    <property type="evidence" value="ECO:0007669"/>
    <property type="project" value="InterPro"/>
</dbReference>
<keyword evidence="3" id="KW-0418">Kinase</keyword>
<comment type="caution">
    <text evidence="3">The sequence shown here is derived from an EMBL/GenBank/DDBJ whole genome shotgun (WGS) entry which is preliminary data.</text>
</comment>
<gene>
    <name evidence="3" type="ORF">B0H17DRAFT_1209027</name>
</gene>
<name>A0AAD7CZM2_MYCRO</name>
<protein>
    <submittedName>
        <fullName evidence="3">Kinase-like domain-containing protein</fullName>
    </submittedName>
</protein>
<dbReference type="GO" id="GO:0005524">
    <property type="term" value="F:ATP binding"/>
    <property type="evidence" value="ECO:0007669"/>
    <property type="project" value="InterPro"/>
</dbReference>
<organism evidence="3 4">
    <name type="scientific">Mycena rosella</name>
    <name type="common">Pink bonnet</name>
    <name type="synonym">Agaricus rosellus</name>
    <dbReference type="NCBI Taxonomy" id="1033263"/>
    <lineage>
        <taxon>Eukaryota</taxon>
        <taxon>Fungi</taxon>
        <taxon>Dikarya</taxon>
        <taxon>Basidiomycota</taxon>
        <taxon>Agaricomycotina</taxon>
        <taxon>Agaricomycetes</taxon>
        <taxon>Agaricomycetidae</taxon>
        <taxon>Agaricales</taxon>
        <taxon>Marasmiineae</taxon>
        <taxon>Mycenaceae</taxon>
        <taxon>Mycena</taxon>
    </lineage>
</organism>
<dbReference type="Pfam" id="PF00069">
    <property type="entry name" value="Pkinase"/>
    <property type="match status" value="1"/>
</dbReference>
<feature type="compositionally biased region" description="Acidic residues" evidence="1">
    <location>
        <begin position="102"/>
        <end position="113"/>
    </location>
</feature>
<evidence type="ECO:0000256" key="1">
    <source>
        <dbReference type="SAM" id="MobiDB-lite"/>
    </source>
</evidence>
<dbReference type="Proteomes" id="UP001221757">
    <property type="component" value="Unassembled WGS sequence"/>
</dbReference>
<keyword evidence="4" id="KW-1185">Reference proteome</keyword>
<keyword evidence="3" id="KW-0808">Transferase</keyword>
<dbReference type="InterPro" id="IPR045269">
    <property type="entry name" value="Atg1-like"/>
</dbReference>
<feature type="compositionally biased region" description="Acidic residues" evidence="1">
    <location>
        <begin position="70"/>
        <end position="92"/>
    </location>
</feature>
<dbReference type="GO" id="GO:0004674">
    <property type="term" value="F:protein serine/threonine kinase activity"/>
    <property type="evidence" value="ECO:0007669"/>
    <property type="project" value="InterPro"/>
</dbReference>
<dbReference type="SUPFAM" id="SSF56112">
    <property type="entry name" value="Protein kinase-like (PK-like)"/>
    <property type="match status" value="1"/>
</dbReference>
<dbReference type="CDD" id="cd00180">
    <property type="entry name" value="PKc"/>
    <property type="match status" value="1"/>
</dbReference>
<dbReference type="InterPro" id="IPR000719">
    <property type="entry name" value="Prot_kinase_dom"/>
</dbReference>
<sequence length="509" mass="56188">MPIQYYKPDWFNNRPPQARAKIAPKHIVVFPPPAPKASSPTFGDAIFVDYDLDFGTADAEVSSEGVGEGVDADDEGEGDVVGSEDSDEDAETSDTGSVASFIDDEGASDGEQDDGVRVKYLNRGEHSNVYMGMDLATAHGELVAVKVIEKRDPYDLYHASELVTIQQEFIDEVTALSSLNHPNILQIFAIYFKDAYNTQNHRCSAQFVVQEFMRGGTLSQYMHTESERQWHEWVPLGLSQAVARHITHQIFRALAYMHSLGIAHRNLHPDNILLSKDKQPVVKISGLAWAERYQPKNFAESIFQLEPSCDEYLAPEIIIPKPSHYSSDVCANSWSAGILLLLNSAWRVLYHDRNNVSCLRWDELDALAVAPSRSDQTYPTTLPDDALALAEDGTVIVYGLSPAAYHRSLAQAPPSAPDTSENGGVIADDRITVPINGLPLSAHLELAKDALADGVRLAEDGPDFLRQLLRDAPIERLSITDALEHLWLKNRKPVFPNVVGPDSEGKAHL</sequence>
<proteinExistence type="predicted"/>
<feature type="region of interest" description="Disordered" evidence="1">
    <location>
        <begin position="60"/>
        <end position="113"/>
    </location>
</feature>
<accession>A0AAD7CZM2</accession>
<dbReference type="PANTHER" id="PTHR24348">
    <property type="entry name" value="SERINE/THREONINE-PROTEIN KINASE UNC-51-RELATED"/>
    <property type="match status" value="1"/>
</dbReference>
<reference evidence="3" key="1">
    <citation type="submission" date="2023-03" db="EMBL/GenBank/DDBJ databases">
        <title>Massive genome expansion in bonnet fungi (Mycena s.s.) driven by repeated elements and novel gene families across ecological guilds.</title>
        <authorList>
            <consortium name="Lawrence Berkeley National Laboratory"/>
            <person name="Harder C.B."/>
            <person name="Miyauchi S."/>
            <person name="Viragh M."/>
            <person name="Kuo A."/>
            <person name="Thoen E."/>
            <person name="Andreopoulos B."/>
            <person name="Lu D."/>
            <person name="Skrede I."/>
            <person name="Drula E."/>
            <person name="Henrissat B."/>
            <person name="Morin E."/>
            <person name="Kohler A."/>
            <person name="Barry K."/>
            <person name="LaButti K."/>
            <person name="Morin E."/>
            <person name="Salamov A."/>
            <person name="Lipzen A."/>
            <person name="Mereny Z."/>
            <person name="Hegedus B."/>
            <person name="Baldrian P."/>
            <person name="Stursova M."/>
            <person name="Weitz H."/>
            <person name="Taylor A."/>
            <person name="Grigoriev I.V."/>
            <person name="Nagy L.G."/>
            <person name="Martin F."/>
            <person name="Kauserud H."/>
        </authorList>
    </citation>
    <scope>NUCLEOTIDE SEQUENCE</scope>
    <source>
        <strain evidence="3">CBHHK067</strain>
    </source>
</reference>
<dbReference type="AlphaFoldDB" id="A0AAD7CZM2"/>
<dbReference type="GO" id="GO:0005737">
    <property type="term" value="C:cytoplasm"/>
    <property type="evidence" value="ECO:0007669"/>
    <property type="project" value="TreeGrafter"/>
</dbReference>
<dbReference type="EMBL" id="JARKIE010000173">
    <property type="protein sequence ID" value="KAJ7671749.1"/>
    <property type="molecule type" value="Genomic_DNA"/>
</dbReference>
<evidence type="ECO:0000259" key="2">
    <source>
        <dbReference type="PROSITE" id="PS50011"/>
    </source>
</evidence>
<dbReference type="PROSITE" id="PS50011">
    <property type="entry name" value="PROTEIN_KINASE_DOM"/>
    <property type="match status" value="1"/>
</dbReference>
<dbReference type="InterPro" id="IPR011009">
    <property type="entry name" value="Kinase-like_dom_sf"/>
</dbReference>
<feature type="domain" description="Protein kinase" evidence="2">
    <location>
        <begin position="115"/>
        <end position="488"/>
    </location>
</feature>
<dbReference type="Gene3D" id="1.10.510.10">
    <property type="entry name" value="Transferase(Phosphotransferase) domain 1"/>
    <property type="match status" value="1"/>
</dbReference>
<evidence type="ECO:0000313" key="3">
    <source>
        <dbReference type="EMBL" id="KAJ7671749.1"/>
    </source>
</evidence>
<dbReference type="Gene3D" id="3.30.200.20">
    <property type="entry name" value="Phosphorylase Kinase, domain 1"/>
    <property type="match status" value="1"/>
</dbReference>
<evidence type="ECO:0000313" key="4">
    <source>
        <dbReference type="Proteomes" id="UP001221757"/>
    </source>
</evidence>